<dbReference type="GO" id="GO:0003700">
    <property type="term" value="F:DNA-binding transcription factor activity"/>
    <property type="evidence" value="ECO:0007669"/>
    <property type="project" value="InterPro"/>
</dbReference>
<dbReference type="SUPFAM" id="SSF88659">
    <property type="entry name" value="Sigma3 and sigma4 domains of RNA polymerase sigma factors"/>
    <property type="match status" value="1"/>
</dbReference>
<gene>
    <name evidence="2" type="ORF">D8789_05665</name>
</gene>
<dbReference type="InterPro" id="IPR000792">
    <property type="entry name" value="Tscrpt_reg_LuxR_C"/>
</dbReference>
<dbReference type="RefSeq" id="WP_049510769.1">
    <property type="nucleotide sequence ID" value="NZ_JALDUX010000003.1"/>
</dbReference>
<evidence type="ECO:0000313" key="2">
    <source>
        <dbReference type="EMBL" id="RSJ90305.1"/>
    </source>
</evidence>
<evidence type="ECO:0000313" key="3">
    <source>
        <dbReference type="Proteomes" id="UP000271977"/>
    </source>
</evidence>
<dbReference type="NCBIfam" id="TIGR02937">
    <property type="entry name" value="sigma70-ECF"/>
    <property type="match status" value="1"/>
</dbReference>
<evidence type="ECO:0000259" key="1">
    <source>
        <dbReference type="Pfam" id="PF00196"/>
    </source>
</evidence>
<dbReference type="InterPro" id="IPR013324">
    <property type="entry name" value="RNA_pol_sigma_r3/r4-like"/>
</dbReference>
<dbReference type="Proteomes" id="UP000271977">
    <property type="component" value="Unassembled WGS sequence"/>
</dbReference>
<organism evidence="2 3">
    <name type="scientific">Streptococcus mitis</name>
    <dbReference type="NCBI Taxonomy" id="28037"/>
    <lineage>
        <taxon>Bacteria</taxon>
        <taxon>Bacillati</taxon>
        <taxon>Bacillota</taxon>
        <taxon>Bacilli</taxon>
        <taxon>Lactobacillales</taxon>
        <taxon>Streptococcaceae</taxon>
        <taxon>Streptococcus</taxon>
        <taxon>Streptococcus mitis group</taxon>
    </lineage>
</organism>
<comment type="caution">
    <text evidence="2">The sequence shown here is derived from an EMBL/GenBank/DDBJ whole genome shotgun (WGS) entry which is preliminary data.</text>
</comment>
<dbReference type="EMBL" id="RJPV01000003">
    <property type="protein sequence ID" value="RSJ90305.1"/>
    <property type="molecule type" value="Genomic_DNA"/>
</dbReference>
<dbReference type="AlphaFoldDB" id="A0A3R9SZV4"/>
<name>A0A3R9SZV4_STRMT</name>
<dbReference type="InterPro" id="IPR014284">
    <property type="entry name" value="RNA_pol_sigma-70_dom"/>
</dbReference>
<dbReference type="Gene3D" id="1.20.140.160">
    <property type="match status" value="1"/>
</dbReference>
<dbReference type="PRINTS" id="PR00038">
    <property type="entry name" value="HTHLUXR"/>
</dbReference>
<reference evidence="2 3" key="1">
    <citation type="submission" date="2018-11" db="EMBL/GenBank/DDBJ databases">
        <title>Species Designations Belie Phenotypic and Genotypic Heterogeneity in Oral Streptococci.</title>
        <authorList>
            <person name="Velsko I."/>
        </authorList>
    </citation>
    <scope>NUCLEOTIDE SEQUENCE [LARGE SCALE GENOMIC DNA]</scope>
    <source>
        <strain evidence="2 3">BCC30</strain>
    </source>
</reference>
<sequence>MVDLTKVEQRREEAIKKAKLSGDWPKVENLLNQSYENLCRKDRYYGLCSLDSRTGNTGSLLDTIADDNDPLSLLIKKEEIAIINDAIEKILSDRDRKILYGVVEGRSYSSLAKEVGLSDKTVKRQYERIIERIKKFIISSEFC</sequence>
<proteinExistence type="predicted"/>
<protein>
    <submittedName>
        <fullName evidence="2">RNA polymerase factor sigma-70</fullName>
    </submittedName>
</protein>
<feature type="domain" description="HTH luxR-type" evidence="1">
    <location>
        <begin position="90"/>
        <end position="134"/>
    </location>
</feature>
<dbReference type="GO" id="GO:0006352">
    <property type="term" value="P:DNA-templated transcription initiation"/>
    <property type="evidence" value="ECO:0007669"/>
    <property type="project" value="InterPro"/>
</dbReference>
<accession>A0A3R9SZV4</accession>
<dbReference type="Pfam" id="PF00196">
    <property type="entry name" value="GerE"/>
    <property type="match status" value="1"/>
</dbReference>